<gene>
    <name evidence="2" type="ORF">D7Z54_19670</name>
</gene>
<dbReference type="RefSeq" id="WP_125558207.1">
    <property type="nucleotide sequence ID" value="NZ_RBVX01000022.1"/>
</dbReference>
<protein>
    <recommendedName>
        <fullName evidence="1">DUF6884 domain-containing protein</fullName>
    </recommendedName>
</protein>
<proteinExistence type="predicted"/>
<name>A0A428N014_9BACI</name>
<dbReference type="OrthoDB" id="2364857at2"/>
<evidence type="ECO:0000259" key="1">
    <source>
        <dbReference type="Pfam" id="PF21818"/>
    </source>
</evidence>
<evidence type="ECO:0000313" key="2">
    <source>
        <dbReference type="EMBL" id="RSL31662.1"/>
    </source>
</evidence>
<dbReference type="EMBL" id="RBVX01000022">
    <property type="protein sequence ID" value="RSL31662.1"/>
    <property type="molecule type" value="Genomic_DNA"/>
</dbReference>
<dbReference type="AlphaFoldDB" id="A0A428N014"/>
<feature type="domain" description="DUF6884" evidence="1">
    <location>
        <begin position="6"/>
        <end position="143"/>
    </location>
</feature>
<dbReference type="Proteomes" id="UP000275076">
    <property type="component" value="Unassembled WGS sequence"/>
</dbReference>
<organism evidence="2 3">
    <name type="scientific">Salibacterium salarium</name>
    <dbReference type="NCBI Taxonomy" id="284579"/>
    <lineage>
        <taxon>Bacteria</taxon>
        <taxon>Bacillati</taxon>
        <taxon>Bacillota</taxon>
        <taxon>Bacilli</taxon>
        <taxon>Bacillales</taxon>
        <taxon>Bacillaceae</taxon>
    </lineage>
</organism>
<dbReference type="Pfam" id="PF21818">
    <property type="entry name" value="DUF6884"/>
    <property type="match status" value="1"/>
</dbReference>
<keyword evidence="3" id="KW-1185">Reference proteome</keyword>
<accession>A0A428N014</accession>
<reference evidence="2 3" key="1">
    <citation type="submission" date="2018-10" db="EMBL/GenBank/DDBJ databases">
        <title>Draft genome sequence of Bacillus salarius IM0101, isolated from a hypersaline soil in Inner Mongolia, China.</title>
        <authorList>
            <person name="Yamprayoonswat W."/>
            <person name="Boonvisut S."/>
            <person name="Jumpathong W."/>
            <person name="Sittihan S."/>
            <person name="Ruangsuj P."/>
            <person name="Wanthongcharoen S."/>
            <person name="Thongpramul N."/>
            <person name="Pimmason S."/>
            <person name="Yu B."/>
            <person name="Yasawong M."/>
        </authorList>
    </citation>
    <scope>NUCLEOTIDE SEQUENCE [LARGE SCALE GENOMIC DNA]</scope>
    <source>
        <strain evidence="2 3">IM0101</strain>
    </source>
</reference>
<comment type="caution">
    <text evidence="2">The sequence shown here is derived from an EMBL/GenBank/DDBJ whole genome shotgun (WGS) entry which is preliminary data.</text>
</comment>
<dbReference type="InterPro" id="IPR049251">
    <property type="entry name" value="DUF6884"/>
</dbReference>
<sequence length="148" mass="17343">MENLCIIPCGKKKIWDIKPETTSAYAKDAYQGTLHKKCRLYAEKNNDAWVILSAKHGFLLPFDIVPENYDTGFHFPKKDIIQDTDLRYQWHIKNLHQAQSIVLLTGQKHENVMRRVIQDTERYHWVTPLKGCRGIGDMLHRLDEITPK</sequence>
<evidence type="ECO:0000313" key="3">
    <source>
        <dbReference type="Proteomes" id="UP000275076"/>
    </source>
</evidence>